<protein>
    <submittedName>
        <fullName evidence="5">Glycosyltransferase</fullName>
    </submittedName>
</protein>
<keyword evidence="1" id="KW-0328">Glycosyltransferase</keyword>
<evidence type="ECO:0000256" key="1">
    <source>
        <dbReference type="ARBA" id="ARBA00022676"/>
    </source>
</evidence>
<feature type="region of interest" description="Disordered" evidence="3">
    <location>
        <begin position="1"/>
        <end position="26"/>
    </location>
</feature>
<evidence type="ECO:0000313" key="5">
    <source>
        <dbReference type="EMBL" id="MBW5422050.1"/>
    </source>
</evidence>
<keyword evidence="2" id="KW-0808">Transferase</keyword>
<comment type="caution">
    <text evidence="5">The sequence shown here is derived from an EMBL/GenBank/DDBJ whole genome shotgun (WGS) entry which is preliminary data.</text>
</comment>
<feature type="domain" description="Glycosyltransferase subfamily 4-like N-terminal" evidence="4">
    <location>
        <begin position="40"/>
        <end position="175"/>
    </location>
</feature>
<gene>
    <name evidence="5" type="ORF">GKQ77_10800</name>
</gene>
<dbReference type="EMBL" id="WMBF01000081">
    <property type="protein sequence ID" value="MBW5422050.1"/>
    <property type="molecule type" value="Genomic_DNA"/>
</dbReference>
<reference evidence="5 6" key="1">
    <citation type="submission" date="2019-11" db="EMBL/GenBank/DDBJ databases">
        <authorList>
            <person name="Ay H."/>
        </authorList>
    </citation>
    <scope>NUCLEOTIDE SEQUENCE [LARGE SCALE GENOMIC DNA]</scope>
    <source>
        <strain evidence="5 6">BG9H</strain>
    </source>
</reference>
<evidence type="ECO:0000256" key="2">
    <source>
        <dbReference type="ARBA" id="ARBA00022679"/>
    </source>
</evidence>
<keyword evidence="6" id="KW-1185">Reference proteome</keyword>
<dbReference type="Proteomes" id="UP001197114">
    <property type="component" value="Unassembled WGS sequence"/>
</dbReference>
<organism evidence="5 6">
    <name type="scientific">Streptomyces anatolicus</name>
    <dbReference type="NCBI Taxonomy" id="2675858"/>
    <lineage>
        <taxon>Bacteria</taxon>
        <taxon>Bacillati</taxon>
        <taxon>Actinomycetota</taxon>
        <taxon>Actinomycetes</taxon>
        <taxon>Kitasatosporales</taxon>
        <taxon>Streptomycetaceae</taxon>
        <taxon>Streptomyces</taxon>
    </lineage>
</organism>
<dbReference type="SUPFAM" id="SSF53756">
    <property type="entry name" value="UDP-Glycosyltransferase/glycogen phosphorylase"/>
    <property type="match status" value="1"/>
</dbReference>
<dbReference type="Gene3D" id="3.40.50.2000">
    <property type="entry name" value="Glycogen Phosphorylase B"/>
    <property type="match status" value="2"/>
</dbReference>
<evidence type="ECO:0000256" key="3">
    <source>
        <dbReference type="SAM" id="MobiDB-lite"/>
    </source>
</evidence>
<name>A0ABS6YKV0_9ACTN</name>
<evidence type="ECO:0000259" key="4">
    <source>
        <dbReference type="Pfam" id="PF13439"/>
    </source>
</evidence>
<dbReference type="Pfam" id="PF13439">
    <property type="entry name" value="Glyco_transf_4"/>
    <property type="match status" value="1"/>
</dbReference>
<accession>A0ABS6YKV0</accession>
<sequence>MGQADPAASPGSGGHVSDHPSPPAHASHRIRVASVPAGHVYVRHCSIPESDGVIRLRDPRPNGAPSTSQRWWPPVMLDPAWVSEHHEDFDVFHLHFGFDAQSPAQLSALAEALRRHGKPFVYTVHDLRNPHQPDPAIHDAALDVLVPAADRLITLTPGAARVIDDRWGRTAVVLPHPHVVELPRLGQARPHRDRFRIGVHAKSLRPNMSVLPVVRVLAEAAAELPGAELQVNLHHDVADVSSPAHAPALVNELRDLADRGRLTLQVHDYFDDDQLWDYLTSLDLSVLPYLFGTHSGWLEACHDLGTAVAAPDCGFYAQQRPCLTYGHTQDGGLDEESLRKAVLTAFDERPAPRATVRRRAQERADLAAAHYALYDDVLREASCG</sequence>
<dbReference type="InterPro" id="IPR028098">
    <property type="entry name" value="Glyco_trans_4-like_N"/>
</dbReference>
<evidence type="ECO:0000313" key="6">
    <source>
        <dbReference type="Proteomes" id="UP001197114"/>
    </source>
</evidence>
<proteinExistence type="predicted"/>